<evidence type="ECO:0000313" key="3">
    <source>
        <dbReference type="Proteomes" id="UP000182660"/>
    </source>
</evidence>
<organism evidence="2 3">
    <name type="scientific">Moritella viscosa</name>
    <dbReference type="NCBI Taxonomy" id="80854"/>
    <lineage>
        <taxon>Bacteria</taxon>
        <taxon>Pseudomonadati</taxon>
        <taxon>Pseudomonadota</taxon>
        <taxon>Gammaproteobacteria</taxon>
        <taxon>Alteromonadales</taxon>
        <taxon>Moritellaceae</taxon>
        <taxon>Moritella</taxon>
    </lineage>
</organism>
<accession>A0ABY1HH93</accession>
<name>A0ABY1HH93_9GAMM</name>
<dbReference type="EMBL" id="FPLJ01000056">
    <property type="protein sequence ID" value="SGY93184.1"/>
    <property type="molecule type" value="Genomic_DNA"/>
</dbReference>
<gene>
    <name evidence="2" type="ORF">MT2528_2522</name>
</gene>
<feature type="region of interest" description="Disordered" evidence="1">
    <location>
        <begin position="331"/>
        <end position="360"/>
    </location>
</feature>
<dbReference type="RefSeq" id="WP_075499507.1">
    <property type="nucleotide sequence ID" value="NZ_CAWRCN010000116.1"/>
</dbReference>
<dbReference type="Proteomes" id="UP000182660">
    <property type="component" value="Unassembled WGS sequence"/>
</dbReference>
<evidence type="ECO:0000256" key="1">
    <source>
        <dbReference type="SAM" id="MobiDB-lite"/>
    </source>
</evidence>
<dbReference type="PROSITE" id="PS51257">
    <property type="entry name" value="PROKAR_LIPOPROTEIN"/>
    <property type="match status" value="1"/>
</dbReference>
<protein>
    <submittedName>
        <fullName evidence="2">Transcriptional regulator</fullName>
    </submittedName>
</protein>
<comment type="caution">
    <text evidence="2">The sequence shown here is derived from an EMBL/GenBank/DDBJ whole genome shotgun (WGS) entry which is preliminary data.</text>
</comment>
<proteinExistence type="predicted"/>
<sequence>MNKPARARRITKDVLSPEFFFIHWQLLLACYAPIANGKKDRESSNVLVNKQRVISDRDYKMSVTSDFLSMDREFILYCFLLQKLNYRIINDKITLNDLTIDVTFQEIMDLFDTKDYRDKDHRVEFKTYFKRLMSVVVDIEYNKYNVLTHLISSVKYTGGQSLDTTYKVTFPKDMFDFYQIADRQILFKKHEINNVDTFGAKKLYLYLLSINENEKTGYIITEFTRKNLDMILGHSINYYNVSVDDDINGTLESELTKEKSFSKKAIRKYLDALIVSGFIFSYKYLKGRDIFVIVQERHKDRFLVKLKDSDKKIVIDNAQENKNKIIARIENEKNKARERKDKKKKKKEKETESVETQDITINNELDDPMVLKALDAVGFFNKD</sequence>
<keyword evidence="3" id="KW-1185">Reference proteome</keyword>
<evidence type="ECO:0000313" key="2">
    <source>
        <dbReference type="EMBL" id="SGY93184.1"/>
    </source>
</evidence>
<reference evidence="2 3" key="1">
    <citation type="submission" date="2016-11" db="EMBL/GenBank/DDBJ databases">
        <authorList>
            <person name="Klemetsen T."/>
        </authorList>
    </citation>
    <scope>NUCLEOTIDE SEQUENCE [LARGE SCALE GENOMIC DNA]</scope>
    <source>
        <strain evidence="2">MT 2528</strain>
    </source>
</reference>